<sequence length="1825" mass="217335">MNYLKRNEIETIYTDDYTDFTRLSDFEIFTKDLLVSLRKLNILETKKKYEDKYVFIDIEERKKPLTPLVLTMNVDDTCNFIKKYNKKDYIIKLNYIYYPQNKCQNIIPFSGSSYNYNKNVSIVNSFYCLHGNISCPDVIIFPSRTFPIEKFFFLNEYVKLEIIEKNNVEGEQYMSIENFSISNLILNSLEQALSEVNIHVPTFVIVDKNSYIYQGHFFISDYTYYKCMDPYVSIHKKKNDDIVIYCNSSNNNKFDDEMIRSLCRNEKGKNYISIYKGTGCEVNYHSFKFYNYFKGFSLEHLVSLFCLFIYLSNIRGKNIYNINVYLKYIYFISQPYCKYISRSINLKNVKYKLLKDYVKKKQLKKKKKKKSKIYLLRNKYRLNKYDKTSYPYVYLNNIYNYIKNNYYGKKIFMCYYKKKAQTQNKYHPYNINPYEYKKNGIQNYLYNVKNNIIYKPNYFENNFKKVKISNILSGNIEFNDISWINNTGHFSSINDENVNYFLDTSLAFYSSSLEPDYDLINNINDKKKVYKKKKRKTHTFEDINKLCNFVAIHKNFPIYENNPYISISILNFISNMENKIMNIYEGDRYGRAQIGKIKKNNKINSVWKIRFITSDKFKGKNSYLLKNILKLYYNELLGLKRQRCEHNNNNSENNNNSNNNNNNNENNNNTKMKNNDFSSIHNYVVKFILLKNMEWLKDCDIPFFSCFNIDDEPTRYYLDKIINNMFTNNKKQIYYWNNTTYRYSRNNDYNDSSSDYYYNDSGNCSQNNSSNNEDEKKSNVKSVKRYRLLYTSMNDINNSFLGKKIHNGFALTRDVISNGTSGAFDMSINKNSKEKNNCEQNGEIETNKACNEKKNEDNVCSNKSGEIYYVLSKNDIFIKRRNLGAKKKIKYINLKKMNEKKKKKKLENARIQKLVKDFLLIKEKYFLCHHEEKISILFFYLISHSSNIKTFYYIWNQFFDNIRNKYENNEYIYNDYLYLSYGPLNIYSYSCSILSQCIKALNISIQQYKINEMRTKLNKKKELKISPSANQIDIQKENQSQIQNKRKNEAYSDFYPNYYINGVSNITSHFTKMENSEANVFYSCEMKTSSENINLTENTTSTESLIIAPNLSNGFSNNRNKNVNSISSSNDNISYINESFLSIKESTESFTKNVDVIDIGNEKKRQSVENDVINNKIEKNDNFRGRYSRNKTNVFGVENKNIKHINEIRKPLMLESFNKNNRICFMENTIISNFFPYPLNNIELFITKNNAITKKVNSQDDMITLIYDILKHCDENIDLVTFEDFIKWYKLNIGKRIYSSHNVLKYCYKCIKNSYFINIDTNYLKNIYKEIKMKYYKESDYLKVMFDYVKENYNYIKDIKCPFNTFFVGELNLDNLLNLSILDLLECTYKAFFISYINTIMNSKFIYIKKIQDILTKMFNIIKRMHKKKNSNNFLKLLIDESNKSFMLNKKSNYYSFDHSSFVRNYKTSSSNYPARIIRFSSNSNNNMLGCPLRHDFVVSEKYENDSKGTNVHTFVGNDENESNSIDKYENLNESEKGSSVYMDIVYNEQNENNRNYFNINKEENYFKNYYTEPEKKKKKMPYSDTNFSSDIKRIYKKRYKIMFNKKLVTLFEKCEQLFNKAVWLLKRFSSKLNEKKVLKLIDIIFESEEKEVIIKPKYEKYFYDFLKRLYINENNKSNILEKKNNINSTIHRINKSIASKHIQRGLKGRVQKKNIHSNVNTNGNNNNNVGYIYNNNLNQNVDVSSKNKKNEILSSQINDKNSMINNDKLSLLLSENNKEQNIECIIDYVNYNFDDKNYDKPSRMYCSISELSSTVSFIKMSSIL</sequence>
<dbReference type="EMBL" id="LT160030">
    <property type="protein sequence ID" value="CXI52065.1"/>
    <property type="molecule type" value="Genomic_DNA"/>
</dbReference>
<evidence type="ECO:0000256" key="1">
    <source>
        <dbReference type="SAM" id="MobiDB-lite"/>
    </source>
</evidence>
<dbReference type="VEuPathDB" id="PlasmoDB:PBANKA_1017800"/>
<protein>
    <submittedName>
        <fullName evidence="2">Uncharacterized protein</fullName>
    </submittedName>
</protein>
<feature type="region of interest" description="Disordered" evidence="1">
    <location>
        <begin position="760"/>
        <end position="779"/>
    </location>
</feature>
<proteinExistence type="predicted"/>
<feature type="region of interest" description="Disordered" evidence="1">
    <location>
        <begin position="645"/>
        <end position="673"/>
    </location>
</feature>
<evidence type="ECO:0000313" key="2">
    <source>
        <dbReference type="EMBL" id="CXI52065.1"/>
    </source>
</evidence>
<gene>
    <name evidence="2" type="ORF">PBK173_000242400</name>
</gene>
<feature type="compositionally biased region" description="Low complexity" evidence="1">
    <location>
        <begin position="760"/>
        <end position="771"/>
    </location>
</feature>
<accession>A0A113RTX6</accession>
<organism evidence="2 3">
    <name type="scientific">Plasmodium berghei</name>
    <dbReference type="NCBI Taxonomy" id="5821"/>
    <lineage>
        <taxon>Eukaryota</taxon>
        <taxon>Sar</taxon>
        <taxon>Alveolata</taxon>
        <taxon>Apicomplexa</taxon>
        <taxon>Aconoidasida</taxon>
        <taxon>Haemosporida</taxon>
        <taxon>Plasmodiidae</taxon>
        <taxon>Plasmodium</taxon>
        <taxon>Plasmodium (Vinckeia)</taxon>
    </lineage>
</organism>
<dbReference type="Proteomes" id="UP000069549">
    <property type="component" value="Chromosome 10"/>
</dbReference>
<feature type="compositionally biased region" description="Low complexity" evidence="1">
    <location>
        <begin position="647"/>
        <end position="669"/>
    </location>
</feature>
<name>A0A113RTX6_PLABE</name>
<reference evidence="2 3" key="1">
    <citation type="submission" date="2016-02" db="EMBL/GenBank/DDBJ databases">
        <authorList>
            <consortium name="Pathogen Informatics"/>
        </authorList>
    </citation>
    <scope>NUCLEOTIDE SEQUENCE [LARGE SCALE GENOMIC DNA]</scope>
    <source>
        <strain evidence="2 3">K173</strain>
    </source>
</reference>
<evidence type="ECO:0000313" key="3">
    <source>
        <dbReference type="Proteomes" id="UP000069549"/>
    </source>
</evidence>